<dbReference type="InterPro" id="IPR013520">
    <property type="entry name" value="Ribonucl_H"/>
</dbReference>
<keyword evidence="3" id="KW-0378">Hydrolase</keyword>
<dbReference type="Pfam" id="PF00929">
    <property type="entry name" value="RNase_T"/>
    <property type="match status" value="1"/>
</dbReference>
<feature type="region of interest" description="Disordered" evidence="1">
    <location>
        <begin position="23"/>
        <end position="42"/>
    </location>
</feature>
<evidence type="ECO:0000313" key="4">
    <source>
        <dbReference type="Proteomes" id="UP001597327"/>
    </source>
</evidence>
<protein>
    <submittedName>
        <fullName evidence="3">3'-5' exonuclease</fullName>
        <ecNumber evidence="3">3.1.-.-</ecNumber>
    </submittedName>
</protein>
<keyword evidence="4" id="KW-1185">Reference proteome</keyword>
<feature type="compositionally biased region" description="Polar residues" evidence="1">
    <location>
        <begin position="29"/>
        <end position="38"/>
    </location>
</feature>
<dbReference type="InterPro" id="IPR012337">
    <property type="entry name" value="RNaseH-like_sf"/>
</dbReference>
<organism evidence="3 4">
    <name type="scientific">Roseibium aestuarii</name>
    <dbReference type="NCBI Taxonomy" id="2600299"/>
    <lineage>
        <taxon>Bacteria</taxon>
        <taxon>Pseudomonadati</taxon>
        <taxon>Pseudomonadota</taxon>
        <taxon>Alphaproteobacteria</taxon>
        <taxon>Hyphomicrobiales</taxon>
        <taxon>Stappiaceae</taxon>
        <taxon>Roseibium</taxon>
    </lineage>
</organism>
<dbReference type="EC" id="3.1.-.-" evidence="3"/>
<comment type="caution">
    <text evidence="3">The sequence shown here is derived from an EMBL/GenBank/DDBJ whole genome shotgun (WGS) entry which is preliminary data.</text>
</comment>
<keyword evidence="3" id="KW-0269">Exonuclease</keyword>
<dbReference type="PANTHER" id="PTHR30231">
    <property type="entry name" value="DNA POLYMERASE III SUBUNIT EPSILON"/>
    <property type="match status" value="1"/>
</dbReference>
<evidence type="ECO:0000313" key="3">
    <source>
        <dbReference type="EMBL" id="MFD1694949.1"/>
    </source>
</evidence>
<dbReference type="InterPro" id="IPR036397">
    <property type="entry name" value="RNaseH_sf"/>
</dbReference>
<dbReference type="Proteomes" id="UP001597327">
    <property type="component" value="Unassembled WGS sequence"/>
</dbReference>
<name>A0ABW4JTH7_9HYPH</name>
<dbReference type="Gene3D" id="3.30.420.10">
    <property type="entry name" value="Ribonuclease H-like superfamily/Ribonuclease H"/>
    <property type="match status" value="1"/>
</dbReference>
<gene>
    <name evidence="3" type="ORF">ACFSC7_05425</name>
</gene>
<keyword evidence="3" id="KW-0540">Nuclease</keyword>
<proteinExistence type="predicted"/>
<dbReference type="EMBL" id="JBHUFA010000001">
    <property type="protein sequence ID" value="MFD1694949.1"/>
    <property type="molecule type" value="Genomic_DNA"/>
</dbReference>
<feature type="domain" description="Exonuclease" evidence="2">
    <location>
        <begin position="52"/>
        <end position="216"/>
    </location>
</feature>
<dbReference type="CDD" id="cd06130">
    <property type="entry name" value="DNA_pol_III_epsilon_like"/>
    <property type="match status" value="1"/>
</dbReference>
<reference evidence="4" key="1">
    <citation type="journal article" date="2019" name="Int. J. Syst. Evol. Microbiol.">
        <title>The Global Catalogue of Microorganisms (GCM) 10K type strain sequencing project: providing services to taxonomists for standard genome sequencing and annotation.</title>
        <authorList>
            <consortium name="The Broad Institute Genomics Platform"/>
            <consortium name="The Broad Institute Genome Sequencing Center for Infectious Disease"/>
            <person name="Wu L."/>
            <person name="Ma J."/>
        </authorList>
    </citation>
    <scope>NUCLEOTIDE SEQUENCE [LARGE SCALE GENOMIC DNA]</scope>
    <source>
        <strain evidence="4">JCM 3369</strain>
    </source>
</reference>
<accession>A0ABW4JTH7</accession>
<dbReference type="RefSeq" id="WP_244304371.1">
    <property type="nucleotide sequence ID" value="NZ_JBHUFA010000001.1"/>
</dbReference>
<dbReference type="GO" id="GO:0004527">
    <property type="term" value="F:exonuclease activity"/>
    <property type="evidence" value="ECO:0007669"/>
    <property type="project" value="UniProtKB-KW"/>
</dbReference>
<sequence length="238" mass="26038">MSEDHDIRRSSLLRALGDNQAGLEREGANWTSGPSTGSMAHGQRDLPQGPFRFIALDVETANSDRSSICQVGIACVDETHRISTWSSYIDPCTSDWSCTWVHGITARTVRGAPDFPSVLALLDPLLYGHTIFQHSTFDRSAFSAACALHQLDAPAWQWQDSVKVARVAWPELKGNGGHGLASLKSHLGLDFRHHDGEEDARASAEIVVRAETLTGLHFSTLALGPQTPSRKRRLQSTD</sequence>
<dbReference type="SMART" id="SM00479">
    <property type="entry name" value="EXOIII"/>
    <property type="match status" value="1"/>
</dbReference>
<evidence type="ECO:0000256" key="1">
    <source>
        <dbReference type="SAM" id="MobiDB-lite"/>
    </source>
</evidence>
<dbReference type="PANTHER" id="PTHR30231:SF42">
    <property type="entry name" value="EXONUCLEASE"/>
    <property type="match status" value="1"/>
</dbReference>
<evidence type="ECO:0000259" key="2">
    <source>
        <dbReference type="SMART" id="SM00479"/>
    </source>
</evidence>
<dbReference type="SUPFAM" id="SSF53098">
    <property type="entry name" value="Ribonuclease H-like"/>
    <property type="match status" value="1"/>
</dbReference>